<dbReference type="AlphaFoldDB" id="A0A0A3B740"/>
<keyword evidence="1" id="KW-1133">Transmembrane helix</keyword>
<keyword evidence="1" id="KW-0812">Transmembrane</keyword>
<feature type="transmembrane region" description="Helical" evidence="1">
    <location>
        <begin position="7"/>
        <end position="27"/>
    </location>
</feature>
<comment type="caution">
    <text evidence="2">The sequence shown here is derived from an EMBL/GenBank/DDBJ whole genome shotgun (WGS) entry which is preliminary data.</text>
</comment>
<dbReference type="EMBL" id="JSUM01000022">
    <property type="protein sequence ID" value="KGQ69424.1"/>
    <property type="molecule type" value="Genomic_DNA"/>
</dbReference>
<feature type="transmembrane region" description="Helical" evidence="1">
    <location>
        <begin position="47"/>
        <end position="64"/>
    </location>
</feature>
<protein>
    <submittedName>
        <fullName evidence="2">Uncharacterized protein</fullName>
    </submittedName>
</protein>
<dbReference type="Proteomes" id="UP000030380">
    <property type="component" value="Unassembled WGS sequence"/>
</dbReference>
<reference evidence="2 3" key="1">
    <citation type="submission" date="2014-11" db="EMBL/GenBank/DDBJ databases">
        <title>Draft genome sequence of Chelonobacter oris 1662T, associated with respiratory disease in Hermann's Tortoises.</title>
        <authorList>
            <person name="Kudirkiene E."/>
            <person name="Hansen M.J."/>
            <person name="Bojesen A.M."/>
        </authorList>
    </citation>
    <scope>NUCLEOTIDE SEQUENCE [LARGE SCALE GENOMIC DNA]</scope>
    <source>
        <strain evidence="2 3">1662</strain>
    </source>
</reference>
<proteinExistence type="predicted"/>
<keyword evidence="1" id="KW-0472">Membrane</keyword>
<dbReference type="STRING" id="505317.OA57_11650"/>
<evidence type="ECO:0000313" key="2">
    <source>
        <dbReference type="EMBL" id="KGQ69424.1"/>
    </source>
</evidence>
<gene>
    <name evidence="2" type="ORF">OA57_11650</name>
</gene>
<dbReference type="RefSeq" id="WP_034618080.1">
    <property type="nucleotide sequence ID" value="NZ_JSUM01000022.1"/>
</dbReference>
<name>A0A0A3B740_9PAST</name>
<evidence type="ECO:0000313" key="3">
    <source>
        <dbReference type="Proteomes" id="UP000030380"/>
    </source>
</evidence>
<accession>A0A0A3B740</accession>
<keyword evidence="3" id="KW-1185">Reference proteome</keyword>
<sequence>MIRFLYFLFIIYIGLLSAHVVFITFDYIYDGFFVFSKDVFFDVMKPALYGAILLFFISKITGVGDK</sequence>
<organism evidence="2 3">
    <name type="scientific">Chelonobacter oris</name>
    <dbReference type="NCBI Taxonomy" id="505317"/>
    <lineage>
        <taxon>Bacteria</taxon>
        <taxon>Pseudomonadati</taxon>
        <taxon>Pseudomonadota</taxon>
        <taxon>Gammaproteobacteria</taxon>
        <taxon>Pasteurellales</taxon>
        <taxon>Pasteurellaceae</taxon>
        <taxon>Chelonobacter</taxon>
    </lineage>
</organism>
<evidence type="ECO:0000256" key="1">
    <source>
        <dbReference type="SAM" id="Phobius"/>
    </source>
</evidence>